<comment type="caution">
    <text evidence="1">The sequence shown here is derived from an EMBL/GenBank/DDBJ whole genome shotgun (WGS) entry which is preliminary data.</text>
</comment>
<dbReference type="SUPFAM" id="SSF48576">
    <property type="entry name" value="Terpenoid synthases"/>
    <property type="match status" value="1"/>
</dbReference>
<dbReference type="Gene3D" id="1.10.600.10">
    <property type="entry name" value="Farnesyl Diphosphate Synthase"/>
    <property type="match status" value="1"/>
</dbReference>
<dbReference type="Proteomes" id="UP000247565">
    <property type="component" value="Unassembled WGS sequence"/>
</dbReference>
<dbReference type="Pfam" id="PF00494">
    <property type="entry name" value="SQS_PSY"/>
    <property type="match status" value="1"/>
</dbReference>
<gene>
    <name evidence="1" type="ORF">DK869_07320</name>
</gene>
<evidence type="ECO:0000313" key="1">
    <source>
        <dbReference type="EMBL" id="PXY99746.1"/>
    </source>
</evidence>
<proteinExistence type="predicted"/>
<dbReference type="AlphaFoldDB" id="A0A318NB61"/>
<evidence type="ECO:0008006" key="3">
    <source>
        <dbReference type="Google" id="ProtNLM"/>
    </source>
</evidence>
<protein>
    <recommendedName>
        <fullName evidence="3">Phytoene synthase</fullName>
    </recommendedName>
</protein>
<evidence type="ECO:0000313" key="2">
    <source>
        <dbReference type="Proteomes" id="UP000247565"/>
    </source>
</evidence>
<dbReference type="RefSeq" id="WP_110439366.1">
    <property type="nucleotide sequence ID" value="NZ_CP046393.1"/>
</dbReference>
<sequence>MIKEKSKPLSFCGQYIRKSDPDHFFCALFMPSDLREQYFRLLAFYTEITRAVTLSSSWDVAGPMAGYIRLQWWRDLLANKSDRDHEIAPYIKDSLDRNLFSAEDLLKIISAREEELEGIKNWNHWDSIMVRSVGQIQRILANLFKIRELPLVEAVIAAGIASETVHISKNLPNIFRKGRCPLPAEIIHDFSLQRSENGISVTSSELNAIRDILIEKAYFYLRRSEKACLLDRHYRSVILPVILAKRDLHRFEQWDHLSRKRGIGDKLSVLKANYWVKLKISET</sequence>
<dbReference type="InterPro" id="IPR002060">
    <property type="entry name" value="Squ/phyt_synthse"/>
</dbReference>
<dbReference type="EMBL" id="QGLT01000004">
    <property type="protein sequence ID" value="PXY99746.1"/>
    <property type="molecule type" value="Genomic_DNA"/>
</dbReference>
<organism evidence="1 2">
    <name type="scientific">Commensalibacter melissae</name>
    <dbReference type="NCBI Taxonomy" id="2070537"/>
    <lineage>
        <taxon>Bacteria</taxon>
        <taxon>Pseudomonadati</taxon>
        <taxon>Pseudomonadota</taxon>
        <taxon>Alphaproteobacteria</taxon>
        <taxon>Acetobacterales</taxon>
        <taxon>Acetobacteraceae</taxon>
    </lineage>
</organism>
<name>A0A318NB61_9PROT</name>
<reference evidence="1 2" key="1">
    <citation type="submission" date="2018-05" db="EMBL/GenBank/DDBJ databases">
        <title>Reference genomes for bee gut microbiota database.</title>
        <authorList>
            <person name="Ellegaard K.M."/>
        </authorList>
    </citation>
    <scope>NUCLEOTIDE SEQUENCE [LARGE SCALE GENOMIC DNA]</scope>
    <source>
        <strain evidence="1 2">ESL0284</strain>
    </source>
</reference>
<dbReference type="InterPro" id="IPR008949">
    <property type="entry name" value="Isoprenoid_synthase_dom_sf"/>
</dbReference>
<accession>A0A318NB61</accession>
<keyword evidence="2" id="KW-1185">Reference proteome</keyword>